<evidence type="ECO:0000313" key="3">
    <source>
        <dbReference type="Proteomes" id="UP000799753"/>
    </source>
</evidence>
<protein>
    <submittedName>
        <fullName evidence="2">Uncharacterized protein</fullName>
    </submittedName>
</protein>
<organism evidence="2 3">
    <name type="scientific">Massarina eburnea CBS 473.64</name>
    <dbReference type="NCBI Taxonomy" id="1395130"/>
    <lineage>
        <taxon>Eukaryota</taxon>
        <taxon>Fungi</taxon>
        <taxon>Dikarya</taxon>
        <taxon>Ascomycota</taxon>
        <taxon>Pezizomycotina</taxon>
        <taxon>Dothideomycetes</taxon>
        <taxon>Pleosporomycetidae</taxon>
        <taxon>Pleosporales</taxon>
        <taxon>Massarineae</taxon>
        <taxon>Massarinaceae</taxon>
        <taxon>Massarina</taxon>
    </lineage>
</organism>
<keyword evidence="1" id="KW-0472">Membrane</keyword>
<sequence>MGSLGMIASLDKKTKIGISVSIAVVVVLVVMGCAIGMLDCRKGYFRRKERRQNRIAELAMLESEMRSGQQGQKRAKESGLWDNLRSGSVVESGVICEGDVRGDANGNGSLSIEKGSSVQVESLGERQARMIV</sequence>
<dbReference type="Proteomes" id="UP000799753">
    <property type="component" value="Unassembled WGS sequence"/>
</dbReference>
<evidence type="ECO:0000313" key="2">
    <source>
        <dbReference type="EMBL" id="KAF2640022.1"/>
    </source>
</evidence>
<reference evidence="2" key="1">
    <citation type="journal article" date="2020" name="Stud. Mycol.">
        <title>101 Dothideomycetes genomes: a test case for predicting lifestyles and emergence of pathogens.</title>
        <authorList>
            <person name="Haridas S."/>
            <person name="Albert R."/>
            <person name="Binder M."/>
            <person name="Bloem J."/>
            <person name="Labutti K."/>
            <person name="Salamov A."/>
            <person name="Andreopoulos B."/>
            <person name="Baker S."/>
            <person name="Barry K."/>
            <person name="Bills G."/>
            <person name="Bluhm B."/>
            <person name="Cannon C."/>
            <person name="Castanera R."/>
            <person name="Culley D."/>
            <person name="Daum C."/>
            <person name="Ezra D."/>
            <person name="Gonzalez J."/>
            <person name="Henrissat B."/>
            <person name="Kuo A."/>
            <person name="Liang C."/>
            <person name="Lipzen A."/>
            <person name="Lutzoni F."/>
            <person name="Magnuson J."/>
            <person name="Mondo S."/>
            <person name="Nolan M."/>
            <person name="Ohm R."/>
            <person name="Pangilinan J."/>
            <person name="Park H.-J."/>
            <person name="Ramirez L."/>
            <person name="Alfaro M."/>
            <person name="Sun H."/>
            <person name="Tritt A."/>
            <person name="Yoshinaga Y."/>
            <person name="Zwiers L.-H."/>
            <person name="Turgeon B."/>
            <person name="Goodwin S."/>
            <person name="Spatafora J."/>
            <person name="Crous P."/>
            <person name="Grigoriev I."/>
        </authorList>
    </citation>
    <scope>NUCLEOTIDE SEQUENCE</scope>
    <source>
        <strain evidence="2">CBS 473.64</strain>
    </source>
</reference>
<keyword evidence="3" id="KW-1185">Reference proteome</keyword>
<accession>A0A6A6RYG0</accession>
<feature type="transmembrane region" description="Helical" evidence="1">
    <location>
        <begin position="16"/>
        <end position="38"/>
    </location>
</feature>
<evidence type="ECO:0000256" key="1">
    <source>
        <dbReference type="SAM" id="Phobius"/>
    </source>
</evidence>
<name>A0A6A6RYG0_9PLEO</name>
<keyword evidence="1" id="KW-1133">Transmembrane helix</keyword>
<proteinExistence type="predicted"/>
<dbReference type="EMBL" id="MU006785">
    <property type="protein sequence ID" value="KAF2640022.1"/>
    <property type="molecule type" value="Genomic_DNA"/>
</dbReference>
<dbReference type="AlphaFoldDB" id="A0A6A6RYG0"/>
<dbReference type="OrthoDB" id="10516524at2759"/>
<gene>
    <name evidence="2" type="ORF">P280DRAFT_518453</name>
</gene>
<keyword evidence="1" id="KW-0812">Transmembrane</keyword>